<evidence type="ECO:0000313" key="4">
    <source>
        <dbReference type="WBParaSite" id="PTRK_0001736400.1"/>
    </source>
</evidence>
<accession>A0A0N5A626</accession>
<feature type="region of interest" description="Disordered" evidence="1">
    <location>
        <begin position="25"/>
        <end position="116"/>
    </location>
</feature>
<dbReference type="WBParaSite" id="PTRK_0001736400.1">
    <property type="protein sequence ID" value="PTRK_0001736400.1"/>
    <property type="gene ID" value="PTRK_0001736400"/>
</dbReference>
<evidence type="ECO:0000256" key="1">
    <source>
        <dbReference type="SAM" id="MobiDB-lite"/>
    </source>
</evidence>
<evidence type="ECO:0000256" key="2">
    <source>
        <dbReference type="SAM" id="SignalP"/>
    </source>
</evidence>
<feature type="signal peptide" evidence="2">
    <location>
        <begin position="1"/>
        <end position="23"/>
    </location>
</feature>
<feature type="compositionally biased region" description="Basic and acidic residues" evidence="1">
    <location>
        <begin position="55"/>
        <end position="72"/>
    </location>
</feature>
<dbReference type="Proteomes" id="UP000038045">
    <property type="component" value="Unplaced"/>
</dbReference>
<evidence type="ECO:0000313" key="3">
    <source>
        <dbReference type="Proteomes" id="UP000038045"/>
    </source>
</evidence>
<reference evidence="4" key="1">
    <citation type="submission" date="2017-02" db="UniProtKB">
        <authorList>
            <consortium name="WormBaseParasite"/>
        </authorList>
    </citation>
    <scope>IDENTIFICATION</scope>
</reference>
<name>A0A0N5A626_PARTI</name>
<dbReference type="AlphaFoldDB" id="A0A0N5A626"/>
<feature type="chain" id="PRO_5005892957" evidence="2">
    <location>
        <begin position="24"/>
        <end position="116"/>
    </location>
</feature>
<proteinExistence type="predicted"/>
<protein>
    <submittedName>
        <fullName evidence="4">Uncharacterized protein</fullName>
    </submittedName>
</protein>
<keyword evidence="2" id="KW-0732">Signal</keyword>
<organism evidence="3 4">
    <name type="scientific">Parastrongyloides trichosuri</name>
    <name type="common">Possum-specific nematode worm</name>
    <dbReference type="NCBI Taxonomy" id="131310"/>
    <lineage>
        <taxon>Eukaryota</taxon>
        <taxon>Metazoa</taxon>
        <taxon>Ecdysozoa</taxon>
        <taxon>Nematoda</taxon>
        <taxon>Chromadorea</taxon>
        <taxon>Rhabditida</taxon>
        <taxon>Tylenchina</taxon>
        <taxon>Panagrolaimomorpha</taxon>
        <taxon>Strongyloidoidea</taxon>
        <taxon>Strongyloididae</taxon>
        <taxon>Parastrongyloides</taxon>
    </lineage>
</organism>
<sequence>MKFYNNFLLIIFIITFIAIDTFGAPNKEKNVDRKRKNGKENKEIDDGTVSPIHGIDNKNVHGHDDKVIPSEKPHHHHKHGKKDKKVKKHKKMDRKSKKNDVHKNKKNKKDCDCVSL</sequence>
<keyword evidence="3" id="KW-1185">Reference proteome</keyword>
<feature type="compositionally biased region" description="Basic residues" evidence="1">
    <location>
        <begin position="73"/>
        <end position="97"/>
    </location>
</feature>